<dbReference type="AlphaFoldDB" id="A0A4C1XV40"/>
<keyword evidence="3" id="KW-1185">Reference proteome</keyword>
<reference evidence="2 3" key="1">
    <citation type="journal article" date="2019" name="Commun. Biol.">
        <title>The bagworm genome reveals a unique fibroin gene that provides high tensile strength.</title>
        <authorList>
            <person name="Kono N."/>
            <person name="Nakamura H."/>
            <person name="Ohtoshi R."/>
            <person name="Tomita M."/>
            <person name="Numata K."/>
            <person name="Arakawa K."/>
        </authorList>
    </citation>
    <scope>NUCLEOTIDE SEQUENCE [LARGE SCALE GENOMIC DNA]</scope>
</reference>
<proteinExistence type="predicted"/>
<comment type="caution">
    <text evidence="2">The sequence shown here is derived from an EMBL/GenBank/DDBJ whole genome shotgun (WGS) entry which is preliminary data.</text>
</comment>
<dbReference type="Proteomes" id="UP000299102">
    <property type="component" value="Unassembled WGS sequence"/>
</dbReference>
<name>A0A4C1XV40_EUMVA</name>
<evidence type="ECO:0000256" key="1">
    <source>
        <dbReference type="SAM" id="MobiDB-lite"/>
    </source>
</evidence>
<feature type="region of interest" description="Disordered" evidence="1">
    <location>
        <begin position="1"/>
        <end position="34"/>
    </location>
</feature>
<sequence>MENETVGRRYDRKQISPAPGRAERTPNPRRPPVTRVTYDEIPLLDTVLRTELDEKVHKDMYESSFKRVDGHHRLCTRKTPGKSLVCCRPFKKEYALFL</sequence>
<evidence type="ECO:0000313" key="2">
    <source>
        <dbReference type="EMBL" id="GBP66087.1"/>
    </source>
</evidence>
<protein>
    <submittedName>
        <fullName evidence="2">Uncharacterized protein</fullName>
    </submittedName>
</protein>
<dbReference type="EMBL" id="BGZK01000947">
    <property type="protein sequence ID" value="GBP66087.1"/>
    <property type="molecule type" value="Genomic_DNA"/>
</dbReference>
<evidence type="ECO:0000313" key="3">
    <source>
        <dbReference type="Proteomes" id="UP000299102"/>
    </source>
</evidence>
<feature type="compositionally biased region" description="Basic and acidic residues" evidence="1">
    <location>
        <begin position="1"/>
        <end position="14"/>
    </location>
</feature>
<accession>A0A4C1XV40</accession>
<gene>
    <name evidence="2" type="ORF">EVAR_37549_1</name>
</gene>
<organism evidence="2 3">
    <name type="scientific">Eumeta variegata</name>
    <name type="common">Bagworm moth</name>
    <name type="synonym">Eumeta japonica</name>
    <dbReference type="NCBI Taxonomy" id="151549"/>
    <lineage>
        <taxon>Eukaryota</taxon>
        <taxon>Metazoa</taxon>
        <taxon>Ecdysozoa</taxon>
        <taxon>Arthropoda</taxon>
        <taxon>Hexapoda</taxon>
        <taxon>Insecta</taxon>
        <taxon>Pterygota</taxon>
        <taxon>Neoptera</taxon>
        <taxon>Endopterygota</taxon>
        <taxon>Lepidoptera</taxon>
        <taxon>Glossata</taxon>
        <taxon>Ditrysia</taxon>
        <taxon>Tineoidea</taxon>
        <taxon>Psychidae</taxon>
        <taxon>Oiketicinae</taxon>
        <taxon>Eumeta</taxon>
    </lineage>
</organism>